<proteinExistence type="predicted"/>
<feature type="transmembrane region" description="Helical" evidence="6">
    <location>
        <begin position="293"/>
        <end position="314"/>
    </location>
</feature>
<evidence type="ECO:0000256" key="1">
    <source>
        <dbReference type="ARBA" id="ARBA00004651"/>
    </source>
</evidence>
<name>A0A081BBT5_9HYPH</name>
<evidence type="ECO:0000256" key="4">
    <source>
        <dbReference type="ARBA" id="ARBA00022989"/>
    </source>
</evidence>
<keyword evidence="10" id="KW-1185">Reference proteome</keyword>
<evidence type="ECO:0000313" key="9">
    <source>
        <dbReference type="EMBL" id="GAK45503.1"/>
    </source>
</evidence>
<dbReference type="eggNOG" id="COG0577">
    <property type="taxonomic scope" value="Bacteria"/>
</dbReference>
<evidence type="ECO:0000256" key="2">
    <source>
        <dbReference type="ARBA" id="ARBA00022475"/>
    </source>
</evidence>
<keyword evidence="2" id="KW-1003">Cell membrane</keyword>
<dbReference type="Pfam" id="PF02687">
    <property type="entry name" value="FtsX"/>
    <property type="match status" value="1"/>
</dbReference>
<keyword evidence="4 6" id="KW-1133">Transmembrane helix</keyword>
<feature type="transmembrane region" description="Helical" evidence="6">
    <location>
        <begin position="389"/>
        <end position="408"/>
    </location>
</feature>
<comment type="subcellular location">
    <subcellularLocation>
        <location evidence="1">Cell membrane</location>
        <topology evidence="1">Multi-pass membrane protein</topology>
    </subcellularLocation>
</comment>
<dbReference type="InterPro" id="IPR051125">
    <property type="entry name" value="ABC-4/HrtB_transporter"/>
</dbReference>
<feature type="transmembrane region" description="Helical" evidence="6">
    <location>
        <begin position="335"/>
        <end position="361"/>
    </location>
</feature>
<dbReference type="RefSeq" id="WP_045446693.1">
    <property type="nucleotide sequence ID" value="NZ_BBIO01000010.1"/>
</dbReference>
<keyword evidence="5 6" id="KW-0472">Membrane</keyword>
<evidence type="ECO:0000256" key="6">
    <source>
        <dbReference type="SAM" id="Phobius"/>
    </source>
</evidence>
<dbReference type="PANTHER" id="PTHR43738">
    <property type="entry name" value="ABC TRANSPORTER, MEMBRANE PROTEIN"/>
    <property type="match status" value="1"/>
</dbReference>
<evidence type="ECO:0000259" key="7">
    <source>
        <dbReference type="Pfam" id="PF02687"/>
    </source>
</evidence>
<dbReference type="InterPro" id="IPR025857">
    <property type="entry name" value="MacB_PCD"/>
</dbReference>
<dbReference type="EMBL" id="BBIO01000010">
    <property type="protein sequence ID" value="GAK45503.1"/>
    <property type="molecule type" value="Genomic_DNA"/>
</dbReference>
<protein>
    <submittedName>
        <fullName evidence="9">Conserved protein</fullName>
    </submittedName>
</protein>
<feature type="domain" description="ABC3 transporter permease C-terminal" evidence="7">
    <location>
        <begin position="296"/>
        <end position="413"/>
    </location>
</feature>
<dbReference type="Proteomes" id="UP000028702">
    <property type="component" value="Unassembled WGS sequence"/>
</dbReference>
<keyword evidence="3 6" id="KW-0812">Transmembrane</keyword>
<evidence type="ECO:0000313" key="10">
    <source>
        <dbReference type="Proteomes" id="UP000028702"/>
    </source>
</evidence>
<feature type="domain" description="MacB-like periplasmic core" evidence="8">
    <location>
        <begin position="22"/>
        <end position="211"/>
    </location>
</feature>
<dbReference type="AlphaFoldDB" id="A0A081BBT5"/>
<evidence type="ECO:0000256" key="3">
    <source>
        <dbReference type="ARBA" id="ARBA00022692"/>
    </source>
</evidence>
<dbReference type="InterPro" id="IPR003838">
    <property type="entry name" value="ABC3_permease_C"/>
</dbReference>
<evidence type="ECO:0000259" key="8">
    <source>
        <dbReference type="Pfam" id="PF12704"/>
    </source>
</evidence>
<dbReference type="Pfam" id="PF12704">
    <property type="entry name" value="MacB_PCD"/>
    <property type="match status" value="1"/>
</dbReference>
<gene>
    <name evidence="9" type="ORF">M2A_2002</name>
</gene>
<organism evidence="9 10">
    <name type="scientific">Tepidicaulis marinus</name>
    <dbReference type="NCBI Taxonomy" id="1333998"/>
    <lineage>
        <taxon>Bacteria</taxon>
        <taxon>Pseudomonadati</taxon>
        <taxon>Pseudomonadota</taxon>
        <taxon>Alphaproteobacteria</taxon>
        <taxon>Hyphomicrobiales</taxon>
        <taxon>Parvibaculaceae</taxon>
        <taxon>Tepidicaulis</taxon>
    </lineage>
</organism>
<reference evidence="9 10" key="1">
    <citation type="submission" date="2014-07" db="EMBL/GenBank/DDBJ databases">
        <title>Tepidicaulis marinum gen. nov., sp. nov., a novel marine bacterium denitrifying nitrate to nitrous oxide strictly under microaerobic conditions.</title>
        <authorList>
            <person name="Takeuchi M."/>
            <person name="Yamagishi T."/>
            <person name="Kamagata Y."/>
            <person name="Oshima K."/>
            <person name="Hattori M."/>
            <person name="Katayama T."/>
            <person name="Hanada S."/>
            <person name="Tamaki H."/>
            <person name="Marumo K."/>
            <person name="Maeda H."/>
            <person name="Nedachi M."/>
            <person name="Iwasaki W."/>
            <person name="Suwa Y."/>
            <person name="Sakata S."/>
        </authorList>
    </citation>
    <scope>NUCLEOTIDE SEQUENCE [LARGE SCALE GENOMIC DNA]</scope>
    <source>
        <strain evidence="9 10">MA2</strain>
    </source>
</reference>
<comment type="caution">
    <text evidence="9">The sequence shown here is derived from an EMBL/GenBank/DDBJ whole genome shotgun (WGS) entry which is preliminary data.</text>
</comment>
<sequence>MNRFFFLPLAARSLMNRRVTALLTLFAIALSVMLFLGVEKIRLGAKESFDNTISGTDLIVGARSGSVNLLLYSVFRIGDATNNITWESYRAFAEHPDTAWTVPISLGDSHRGFRVMGTTGAYFEHYQYGQRRPLEFGEGAPFEDVFDAVLGAEVASRLGYELGDAITLSHGIGETSFANHENKPFRVAGILKRTGTPVDSTVHVPLEGIEAIHLGWESGARSPLAALYTPERVRQMELQPAEITAFFMGLKSRIAALKVQREINQYKSEPLQAVIPGVALSQLWRVVSVAETALTSIAAFVVFTGLLGMLTAIMTSLNERRREMAILRSVGARPWMIFALLMSEAALLALAGALCGIAAIYTALTAARSFIEAQLGIFLGALQPGLYDLYLILAVVGAALLLGLFPALRAYRNSLADGLTVRV</sequence>
<dbReference type="STRING" id="1333998.M2A_2002"/>
<dbReference type="GO" id="GO:0005886">
    <property type="term" value="C:plasma membrane"/>
    <property type="evidence" value="ECO:0007669"/>
    <property type="project" value="UniProtKB-SubCell"/>
</dbReference>
<accession>A0A081BBT5</accession>
<evidence type="ECO:0000256" key="5">
    <source>
        <dbReference type="ARBA" id="ARBA00023136"/>
    </source>
</evidence>
<dbReference type="PANTHER" id="PTHR43738:SF2">
    <property type="entry name" value="ABC TRANSPORTER PERMEASE"/>
    <property type="match status" value="1"/>
</dbReference>